<gene>
    <name evidence="2" type="ORF">CDL15_Pgr026290</name>
</gene>
<sequence>MRERVGEVARGSGDPARRHGQKTPVRQLGENGVGTLAPTTARCKIELLGLLRDGPRRSWTVPNAPRPGQTRNSERKLGKKLTGPDKKDEAERRLCTVGGLSDRDHLFTGESGGYEEPLERDGMTHRSRGKKWHVIEVGCARRGALGTQWFSRLECDVGGFKWKI</sequence>
<protein>
    <submittedName>
        <fullName evidence="2">Uncharacterized protein</fullName>
    </submittedName>
</protein>
<dbReference type="Proteomes" id="UP000197138">
    <property type="component" value="Unassembled WGS sequence"/>
</dbReference>
<feature type="region of interest" description="Disordered" evidence="1">
    <location>
        <begin position="1"/>
        <end position="35"/>
    </location>
</feature>
<name>A0A218XVQ3_PUNGR</name>
<evidence type="ECO:0000313" key="2">
    <source>
        <dbReference type="EMBL" id="OWM89127.1"/>
    </source>
</evidence>
<reference evidence="3" key="1">
    <citation type="journal article" date="2017" name="Plant J.">
        <title>The pomegranate (Punica granatum L.) genome and the genomics of punicalagin biosynthesis.</title>
        <authorList>
            <person name="Qin G."/>
            <person name="Xu C."/>
            <person name="Ming R."/>
            <person name="Tang H."/>
            <person name="Guyot R."/>
            <person name="Kramer E.M."/>
            <person name="Hu Y."/>
            <person name="Yi X."/>
            <person name="Qi Y."/>
            <person name="Xu X."/>
            <person name="Gao Z."/>
            <person name="Pan H."/>
            <person name="Jian J."/>
            <person name="Tian Y."/>
            <person name="Yue Z."/>
            <person name="Xu Y."/>
        </authorList>
    </citation>
    <scope>NUCLEOTIDE SEQUENCE [LARGE SCALE GENOMIC DNA]</scope>
    <source>
        <strain evidence="3">cv. Dabenzi</strain>
    </source>
</reference>
<feature type="compositionally biased region" description="Basic and acidic residues" evidence="1">
    <location>
        <begin position="72"/>
        <end position="92"/>
    </location>
</feature>
<organism evidence="2 3">
    <name type="scientific">Punica granatum</name>
    <name type="common">Pomegranate</name>
    <dbReference type="NCBI Taxonomy" id="22663"/>
    <lineage>
        <taxon>Eukaryota</taxon>
        <taxon>Viridiplantae</taxon>
        <taxon>Streptophyta</taxon>
        <taxon>Embryophyta</taxon>
        <taxon>Tracheophyta</taxon>
        <taxon>Spermatophyta</taxon>
        <taxon>Magnoliopsida</taxon>
        <taxon>eudicotyledons</taxon>
        <taxon>Gunneridae</taxon>
        <taxon>Pentapetalae</taxon>
        <taxon>rosids</taxon>
        <taxon>malvids</taxon>
        <taxon>Myrtales</taxon>
        <taxon>Lythraceae</taxon>
        <taxon>Punica</taxon>
    </lineage>
</organism>
<dbReference type="AlphaFoldDB" id="A0A218XVQ3"/>
<dbReference type="EMBL" id="MTKT01000676">
    <property type="protein sequence ID" value="OWM89127.1"/>
    <property type="molecule type" value="Genomic_DNA"/>
</dbReference>
<proteinExistence type="predicted"/>
<accession>A0A218XVQ3</accession>
<evidence type="ECO:0000313" key="3">
    <source>
        <dbReference type="Proteomes" id="UP000197138"/>
    </source>
</evidence>
<evidence type="ECO:0000256" key="1">
    <source>
        <dbReference type="SAM" id="MobiDB-lite"/>
    </source>
</evidence>
<feature type="region of interest" description="Disordered" evidence="1">
    <location>
        <begin position="55"/>
        <end position="92"/>
    </location>
</feature>
<comment type="caution">
    <text evidence="2">The sequence shown here is derived from an EMBL/GenBank/DDBJ whole genome shotgun (WGS) entry which is preliminary data.</text>
</comment>